<dbReference type="EMBL" id="CAJHJG010003415">
    <property type="protein sequence ID" value="CAD6931488.1"/>
    <property type="molecule type" value="Genomic_DNA"/>
</dbReference>
<dbReference type="Proteomes" id="UP000836402">
    <property type="component" value="Unassembled WGS sequence"/>
</dbReference>
<evidence type="ECO:0000256" key="1">
    <source>
        <dbReference type="SAM" id="MobiDB-lite"/>
    </source>
</evidence>
<feature type="compositionally biased region" description="Basic and acidic residues" evidence="1">
    <location>
        <begin position="248"/>
        <end position="263"/>
    </location>
</feature>
<protein>
    <recommendedName>
        <fullName evidence="4">Mediator complex subunit 4</fullName>
    </recommendedName>
</protein>
<gene>
    <name evidence="2" type="ORF">JKIAZH3_G5372</name>
</gene>
<evidence type="ECO:0000313" key="3">
    <source>
        <dbReference type="Proteomes" id="UP000836402"/>
    </source>
</evidence>
<sequence>MATSTTPTMPASAAATYDHYGLMTNGLPRLGGLEDMVESSLVQNKVILRGVHSKILKDVGDVERRMQEEIRVQLGDGGAADRAQAIIRMLKLRHELSNTIRSMETDLQAIENHSNRNLETLLVAAKAARAARAEVAASQWPQFATTSWSVRPTAYQQPGQTFNPRLDQMMPPPPYQRPPVGRWSQHIPRAMDGTHTMAPGQVNHGQPAPAVIGVSDEDSYEDSDEGEEDEEDEYGHEVYDEDFWDENGVFHRGDDPVLEDGGH</sequence>
<accession>A0ABN7IZ46</accession>
<evidence type="ECO:0008006" key="4">
    <source>
        <dbReference type="Google" id="ProtNLM"/>
    </source>
</evidence>
<proteinExistence type="predicted"/>
<organism evidence="2 3">
    <name type="scientific">Tilletia caries</name>
    <name type="common">wheat bunt fungus</name>
    <dbReference type="NCBI Taxonomy" id="13290"/>
    <lineage>
        <taxon>Eukaryota</taxon>
        <taxon>Fungi</taxon>
        <taxon>Dikarya</taxon>
        <taxon>Basidiomycota</taxon>
        <taxon>Ustilaginomycotina</taxon>
        <taxon>Exobasidiomycetes</taxon>
        <taxon>Tilletiales</taxon>
        <taxon>Tilletiaceae</taxon>
        <taxon>Tilletia</taxon>
    </lineage>
</organism>
<feature type="compositionally biased region" description="Acidic residues" evidence="1">
    <location>
        <begin position="215"/>
        <end position="245"/>
    </location>
</feature>
<evidence type="ECO:0000313" key="2">
    <source>
        <dbReference type="EMBL" id="CAD6931488.1"/>
    </source>
</evidence>
<comment type="caution">
    <text evidence="2">The sequence shown here is derived from an EMBL/GenBank/DDBJ whole genome shotgun (WGS) entry which is preliminary data.</text>
</comment>
<reference evidence="2" key="1">
    <citation type="submission" date="2020-10" db="EMBL/GenBank/DDBJ databases">
        <authorList>
            <person name="Sedaghatjoo S."/>
        </authorList>
    </citation>
    <scope>NUCLEOTIDE SEQUENCE</scope>
    <source>
        <strain evidence="2">AZH3</strain>
    </source>
</reference>
<feature type="region of interest" description="Disordered" evidence="1">
    <location>
        <begin position="197"/>
        <end position="263"/>
    </location>
</feature>
<name>A0ABN7IZ46_9BASI</name>
<keyword evidence="3" id="KW-1185">Reference proteome</keyword>